<dbReference type="InterPro" id="IPR050789">
    <property type="entry name" value="Diverse_Enzym_Activities"/>
</dbReference>
<evidence type="ECO:0000313" key="3">
    <source>
        <dbReference type="EMBL" id="MBB4097225.1"/>
    </source>
</evidence>
<dbReference type="InterPro" id="IPR012338">
    <property type="entry name" value="Beta-lactam/transpept-like"/>
</dbReference>
<organism evidence="3 4">
    <name type="scientific">Sphingomonas kyeonggiensis</name>
    <dbReference type="NCBI Taxonomy" id="1268553"/>
    <lineage>
        <taxon>Bacteria</taxon>
        <taxon>Pseudomonadati</taxon>
        <taxon>Pseudomonadota</taxon>
        <taxon>Alphaproteobacteria</taxon>
        <taxon>Sphingomonadales</taxon>
        <taxon>Sphingomonadaceae</taxon>
        <taxon>Sphingomonas</taxon>
    </lineage>
</organism>
<dbReference type="InterPro" id="IPR001466">
    <property type="entry name" value="Beta-lactam-related"/>
</dbReference>
<comment type="caution">
    <text evidence="3">The sequence shown here is derived from an EMBL/GenBank/DDBJ whole genome shotgun (WGS) entry which is preliminary data.</text>
</comment>
<feature type="chain" id="PRO_5030568661" evidence="1">
    <location>
        <begin position="22"/>
        <end position="424"/>
    </location>
</feature>
<sequence length="424" mass="46800">MRPVLPILAALLIAQPLPAFAQEKPAATASFRIDKARLDKALAEMVASGRATGVEALVWKDGREVYFGATGLADREANRPMKRDTLVQIYSMTKPVTGTALMQLWEQGKFGLDDPLSRYLPEFATMLVQDGTDANGQPVWRPSKRPVTIRDVLRHTAGFAYGDGPSAAEKAFAAADPLGLDHDLTEFGRRLAHSPLIYDPGTEWRYSSAVDVQALLVEKLSGQKFEDYVRQHILTPLGIKEAAWTQPQERLDRFAATYLLGTDGKLTREPDAVTRARNFPKPAMTMGGAGIVAPIDDYMRFARMLLGQGTLDGVRILKPSTVRLMSTNQLDPRITERSWLPGKGNVGFGFDFAVRVGQPQTPEEQRGAVGEFFWDGAASTLFWVDPANKLTAVFFVQTKPFQVSLHRDFRKAVYGETYLGPPGD</sequence>
<dbReference type="Proteomes" id="UP000557392">
    <property type="component" value="Unassembled WGS sequence"/>
</dbReference>
<dbReference type="Pfam" id="PF00144">
    <property type="entry name" value="Beta-lactamase"/>
    <property type="match status" value="1"/>
</dbReference>
<proteinExistence type="predicted"/>
<name>A0A7W6JPN0_9SPHN</name>
<dbReference type="EMBL" id="JACIEH010000001">
    <property type="protein sequence ID" value="MBB4097225.1"/>
    <property type="molecule type" value="Genomic_DNA"/>
</dbReference>
<accession>A0A7W6JPN0</accession>
<evidence type="ECO:0000256" key="1">
    <source>
        <dbReference type="SAM" id="SignalP"/>
    </source>
</evidence>
<protein>
    <submittedName>
        <fullName evidence="3">CubicO group peptidase (Beta-lactamase class C family)</fullName>
    </submittedName>
</protein>
<dbReference type="PANTHER" id="PTHR43283">
    <property type="entry name" value="BETA-LACTAMASE-RELATED"/>
    <property type="match status" value="1"/>
</dbReference>
<keyword evidence="4" id="KW-1185">Reference proteome</keyword>
<dbReference type="RefSeq" id="WP_183994691.1">
    <property type="nucleotide sequence ID" value="NZ_JACIEH010000001.1"/>
</dbReference>
<dbReference type="Gene3D" id="3.40.710.10">
    <property type="entry name" value="DD-peptidase/beta-lactamase superfamily"/>
    <property type="match status" value="1"/>
</dbReference>
<keyword evidence="1" id="KW-0732">Signal</keyword>
<feature type="signal peptide" evidence="1">
    <location>
        <begin position="1"/>
        <end position="21"/>
    </location>
</feature>
<gene>
    <name evidence="3" type="ORF">GGR46_000758</name>
</gene>
<reference evidence="3 4" key="1">
    <citation type="submission" date="2020-08" db="EMBL/GenBank/DDBJ databases">
        <title>Genomic Encyclopedia of Type Strains, Phase IV (KMG-IV): sequencing the most valuable type-strain genomes for metagenomic binning, comparative biology and taxonomic classification.</title>
        <authorList>
            <person name="Goeker M."/>
        </authorList>
    </citation>
    <scope>NUCLEOTIDE SEQUENCE [LARGE SCALE GENOMIC DNA]</scope>
    <source>
        <strain evidence="3 4">DSM 101806</strain>
    </source>
</reference>
<feature type="domain" description="Beta-lactamase-related" evidence="2">
    <location>
        <begin position="38"/>
        <end position="407"/>
    </location>
</feature>
<evidence type="ECO:0000313" key="4">
    <source>
        <dbReference type="Proteomes" id="UP000557392"/>
    </source>
</evidence>
<dbReference type="AlphaFoldDB" id="A0A7W6JPN0"/>
<dbReference type="SUPFAM" id="SSF56601">
    <property type="entry name" value="beta-lactamase/transpeptidase-like"/>
    <property type="match status" value="1"/>
</dbReference>
<evidence type="ECO:0000259" key="2">
    <source>
        <dbReference type="Pfam" id="PF00144"/>
    </source>
</evidence>
<dbReference type="PANTHER" id="PTHR43283:SF3">
    <property type="entry name" value="BETA-LACTAMASE FAMILY PROTEIN (AFU_ORTHOLOGUE AFUA_5G07500)"/>
    <property type="match status" value="1"/>
</dbReference>